<protein>
    <recommendedName>
        <fullName evidence="2">DUF6680 domain-containing protein</fullName>
    </recommendedName>
</protein>
<dbReference type="AlphaFoldDB" id="A0A4Z0Q354"/>
<gene>
    <name evidence="3" type="ORF">E5K02_20310</name>
</gene>
<organism evidence="3 4">
    <name type="scientific">Hymenobacter metallicola</name>
    <dbReference type="NCBI Taxonomy" id="2563114"/>
    <lineage>
        <taxon>Bacteria</taxon>
        <taxon>Pseudomonadati</taxon>
        <taxon>Bacteroidota</taxon>
        <taxon>Cytophagia</taxon>
        <taxon>Cytophagales</taxon>
        <taxon>Hymenobacteraceae</taxon>
        <taxon>Hymenobacter</taxon>
    </lineage>
</organism>
<dbReference type="RefSeq" id="WP_135397326.1">
    <property type="nucleotide sequence ID" value="NZ_SRMB01000004.1"/>
</dbReference>
<name>A0A4Z0Q354_9BACT</name>
<evidence type="ECO:0000259" key="2">
    <source>
        <dbReference type="Pfam" id="PF20385"/>
    </source>
</evidence>
<evidence type="ECO:0000256" key="1">
    <source>
        <dbReference type="SAM" id="Phobius"/>
    </source>
</evidence>
<accession>A0A4Z0Q354</accession>
<keyword evidence="4" id="KW-1185">Reference proteome</keyword>
<keyword evidence="1" id="KW-0472">Membrane</keyword>
<comment type="caution">
    <text evidence="3">The sequence shown here is derived from an EMBL/GenBank/DDBJ whole genome shotgun (WGS) entry which is preliminary data.</text>
</comment>
<dbReference type="Pfam" id="PF20385">
    <property type="entry name" value="DUF6680"/>
    <property type="match status" value="1"/>
</dbReference>
<dbReference type="Proteomes" id="UP000298471">
    <property type="component" value="Unassembled WGS sequence"/>
</dbReference>
<evidence type="ECO:0000313" key="3">
    <source>
        <dbReference type="EMBL" id="TGE23531.1"/>
    </source>
</evidence>
<dbReference type="OrthoDB" id="1493705at2"/>
<feature type="transmembrane region" description="Helical" evidence="1">
    <location>
        <begin position="22"/>
        <end position="40"/>
    </location>
</feature>
<feature type="domain" description="DUF6680" evidence="2">
    <location>
        <begin position="47"/>
        <end position="151"/>
    </location>
</feature>
<keyword evidence="1" id="KW-1133">Transmembrane helix</keyword>
<evidence type="ECO:0000313" key="4">
    <source>
        <dbReference type="Proteomes" id="UP000298471"/>
    </source>
</evidence>
<dbReference type="EMBL" id="SRMB01000004">
    <property type="protein sequence ID" value="TGE23531.1"/>
    <property type="molecule type" value="Genomic_DNA"/>
</dbReference>
<dbReference type="InterPro" id="IPR046502">
    <property type="entry name" value="DUF6680"/>
</dbReference>
<keyword evidence="1" id="KW-0812">Transmembrane</keyword>
<sequence>MPLFLQDTVQSNEVGPIPLRDFIAGLALLISVVNSIVVFYRSPKYLKRLEREKEANSRRVNVFKTLMATRGAKLSYRHVEALNSIDLEFLGDEYANVITARDNYYDNLSHLEHEHDSSFVLTWAERNNSLLATLLHEMGKVLNYKHSLVDI</sequence>
<proteinExistence type="predicted"/>
<reference evidence="3 4" key="1">
    <citation type="submission" date="2019-04" db="EMBL/GenBank/DDBJ databases">
        <authorList>
            <person name="Feng G."/>
            <person name="Zhang J."/>
            <person name="Zhu H."/>
        </authorList>
    </citation>
    <scope>NUCLEOTIDE SEQUENCE [LARGE SCALE GENOMIC DNA]</scope>
    <source>
        <strain evidence="3 4">9PBR-1</strain>
    </source>
</reference>